<organism evidence="1 2">
    <name type="scientific">Pseudomonas marginalis pv. marginalis</name>
    <dbReference type="NCBI Taxonomy" id="97473"/>
    <lineage>
        <taxon>Bacteria</taxon>
        <taxon>Pseudomonadati</taxon>
        <taxon>Pseudomonadota</taxon>
        <taxon>Gammaproteobacteria</taxon>
        <taxon>Pseudomonadales</taxon>
        <taxon>Pseudomonadaceae</taxon>
        <taxon>Pseudomonas</taxon>
    </lineage>
</organism>
<sequence length="41" mass="4447">MALRLAALILVLYSAPILSSVQLVDGEPEIARERLLNLVEG</sequence>
<dbReference type="EMBL" id="RBQF01000267">
    <property type="protein sequence ID" value="RMP05555.1"/>
    <property type="molecule type" value="Genomic_DNA"/>
</dbReference>
<dbReference type="GeneID" id="93464860"/>
<proteinExistence type="predicted"/>
<name>A0A3M3X828_PSEMA</name>
<dbReference type="RefSeq" id="WP_012724666.1">
    <property type="nucleotide sequence ID" value="NZ_RBPW01000012.1"/>
</dbReference>
<comment type="caution">
    <text evidence="1">The sequence shown here is derived from an EMBL/GenBank/DDBJ whole genome shotgun (WGS) entry which is preliminary data.</text>
</comment>
<protein>
    <submittedName>
        <fullName evidence="1">Uncharacterized protein</fullName>
    </submittedName>
</protein>
<gene>
    <name evidence="1" type="ORF">ALQ29_00946</name>
</gene>
<accession>A0A3M3X828</accession>
<dbReference type="Proteomes" id="UP000276587">
    <property type="component" value="Unassembled WGS sequence"/>
</dbReference>
<reference evidence="1 2" key="1">
    <citation type="submission" date="2018-08" db="EMBL/GenBank/DDBJ databases">
        <title>Recombination of ecologically and evolutionarily significant loci maintains genetic cohesion in the Pseudomonas syringae species complex.</title>
        <authorList>
            <person name="Dillon M."/>
            <person name="Thakur S."/>
            <person name="Almeida R.N.D."/>
            <person name="Weir B.S."/>
            <person name="Guttman D.S."/>
        </authorList>
    </citation>
    <scope>NUCLEOTIDE SEQUENCE [LARGE SCALE GENOMIC DNA]</scope>
    <source>
        <strain evidence="1 2">ICMP 3555</strain>
    </source>
</reference>
<evidence type="ECO:0000313" key="1">
    <source>
        <dbReference type="EMBL" id="RMP05555.1"/>
    </source>
</evidence>
<dbReference type="AlphaFoldDB" id="A0A3M3X828"/>
<keyword evidence="2" id="KW-1185">Reference proteome</keyword>
<evidence type="ECO:0000313" key="2">
    <source>
        <dbReference type="Proteomes" id="UP000276587"/>
    </source>
</evidence>